<keyword evidence="2" id="KW-0808">Transferase</keyword>
<dbReference type="Gene3D" id="3.30.200.20">
    <property type="entry name" value="Phosphorylase Kinase, domain 1"/>
    <property type="match status" value="1"/>
</dbReference>
<dbReference type="InterPro" id="IPR052898">
    <property type="entry name" value="ACAD10-like"/>
</dbReference>
<dbReference type="Gene3D" id="3.90.1200.10">
    <property type="match status" value="1"/>
</dbReference>
<dbReference type="eggNOG" id="ENOG502QQPX">
    <property type="taxonomic scope" value="Eukaryota"/>
</dbReference>
<dbReference type="KEGG" id="cten:18247598"/>
<name>G3B9Y8_CANTC</name>
<dbReference type="CDD" id="cd05154">
    <property type="entry name" value="ACAD10_11_N-like"/>
    <property type="match status" value="1"/>
</dbReference>
<dbReference type="GO" id="GO:0016301">
    <property type="term" value="F:kinase activity"/>
    <property type="evidence" value="ECO:0007669"/>
    <property type="project" value="UniProtKB-KW"/>
</dbReference>
<dbReference type="EMBL" id="GL996527">
    <property type="protein sequence ID" value="EGV62494.1"/>
    <property type="molecule type" value="Genomic_DNA"/>
</dbReference>
<dbReference type="InterPro" id="IPR011009">
    <property type="entry name" value="Kinase-like_dom_sf"/>
</dbReference>
<sequence>MNKDIEKTVTEIRGKFDTSKLSDFITNENAISSNPSVSLGIHIPKWQGPLTIKQFVFGQSNPTYLIIDANNNLSVLRRKPFPNSKLVSKSAHAIEREFFIINGINTLNERSSKKVPVPDTYFLCEDESIIGYVFYVMEYVEGASIKNPDMGDLAPAKKDQLWNSIMDTITAIHSLDADKLIESLPEKHFPQFKKPKSVTGSSASYFERQMKTLAGVSKKQGETVEPIPHFDVITQYILKNAPKDPVKKMLIHGDCKIDNFLFDKQLNKVIAVLDWELCTFGHPLFDLANFLQPFQIPNELNALFFAPLETDVGKENSASLQLIQDKLKLYKQKLGFVWDPNDPSNDPVKKWQVGFLFGLVRLSVISQGIAMRIKKGSASSANAAGFGSLYPYLAELVFGDIRPPKL</sequence>
<dbReference type="GeneID" id="18247598"/>
<accession>G3B9Y8</accession>
<dbReference type="RefSeq" id="XP_006688664.1">
    <property type="nucleotide sequence ID" value="XM_006688601.1"/>
</dbReference>
<evidence type="ECO:0000313" key="4">
    <source>
        <dbReference type="Proteomes" id="UP000000707"/>
    </source>
</evidence>
<dbReference type="PANTHER" id="PTHR47829:SF1">
    <property type="entry name" value="HAD FAMILY PHOSPHATASE"/>
    <property type="match status" value="1"/>
</dbReference>
<proteinExistence type="predicted"/>
<dbReference type="InterPro" id="IPR002575">
    <property type="entry name" value="Aminoglycoside_PTrfase"/>
</dbReference>
<dbReference type="InterPro" id="IPR041726">
    <property type="entry name" value="ACAD10_11_N"/>
</dbReference>
<feature type="domain" description="Aminoglycoside phosphotransferase" evidence="1">
    <location>
        <begin position="51"/>
        <end position="295"/>
    </location>
</feature>
<dbReference type="STRING" id="590646.G3B9Y8"/>
<dbReference type="EMBL" id="GL996527">
    <property type="protein sequence ID" value="EGV62493.1"/>
    <property type="molecule type" value="Genomic_DNA"/>
</dbReference>
<dbReference type="Proteomes" id="UP000000707">
    <property type="component" value="Unassembled WGS sequence"/>
</dbReference>
<dbReference type="OrthoDB" id="191037at2759"/>
<evidence type="ECO:0000313" key="2">
    <source>
        <dbReference type="EMBL" id="EGV62493.1"/>
    </source>
</evidence>
<dbReference type="Pfam" id="PF01636">
    <property type="entry name" value="APH"/>
    <property type="match status" value="1"/>
</dbReference>
<protein>
    <submittedName>
        <fullName evidence="2">Kinase-like protein</fullName>
    </submittedName>
</protein>
<dbReference type="PANTHER" id="PTHR47829">
    <property type="entry name" value="HYDROLASE, PUTATIVE (AFU_ORTHOLOGUE AFUA_1G12880)-RELATED"/>
    <property type="match status" value="1"/>
</dbReference>
<evidence type="ECO:0000259" key="1">
    <source>
        <dbReference type="Pfam" id="PF01636"/>
    </source>
</evidence>
<dbReference type="HOGENOM" id="CLU_007526_0_2_1"/>
<gene>
    <name evidence="3" type="ORF">CANTEDRAFT_114821</name>
</gene>
<organism evidence="4">
    <name type="scientific">Candida tenuis (strain ATCC 10573 / BCRC 21748 / CBS 615 / JCM 9827 / NBRC 10315 / NRRL Y-1498 / VKM Y-70)</name>
    <name type="common">Yeast</name>
    <name type="synonym">Yamadazyma tenuis</name>
    <dbReference type="NCBI Taxonomy" id="590646"/>
    <lineage>
        <taxon>Eukaryota</taxon>
        <taxon>Fungi</taxon>
        <taxon>Dikarya</taxon>
        <taxon>Ascomycota</taxon>
        <taxon>Saccharomycotina</taxon>
        <taxon>Pichiomycetes</taxon>
        <taxon>Debaryomycetaceae</taxon>
        <taxon>Yamadazyma</taxon>
    </lineage>
</organism>
<dbReference type="AlphaFoldDB" id="G3B9Y8"/>
<reference evidence="3 4" key="1">
    <citation type="journal article" date="2011" name="Proc. Natl. Acad. Sci. U.S.A.">
        <title>Comparative genomics of xylose-fermenting fungi for enhanced biofuel production.</title>
        <authorList>
            <person name="Wohlbach D.J."/>
            <person name="Kuo A."/>
            <person name="Sato T.K."/>
            <person name="Potts K.M."/>
            <person name="Salamov A.A."/>
            <person name="LaButti K.M."/>
            <person name="Sun H."/>
            <person name="Clum A."/>
            <person name="Pangilinan J.L."/>
            <person name="Lindquist E.A."/>
            <person name="Lucas S."/>
            <person name="Lapidus A."/>
            <person name="Jin M."/>
            <person name="Gunawan C."/>
            <person name="Balan V."/>
            <person name="Dale B.E."/>
            <person name="Jeffries T.W."/>
            <person name="Zinkel R."/>
            <person name="Barry K.W."/>
            <person name="Grigoriev I.V."/>
            <person name="Gasch A.P."/>
        </authorList>
    </citation>
    <scope>NUCLEOTIDE SEQUENCE [LARGE SCALE GENOMIC DNA]</scope>
    <source>
        <strain evidence="3">ATCC 10573</strain>
        <strain evidence="4">ATCC 10573 / BCRC 21748 / CBS 615 / JCM 9827 / NBRC 10315 / NRRL Y-1498 / VKM Y-70</strain>
    </source>
</reference>
<evidence type="ECO:0000313" key="3">
    <source>
        <dbReference type="EMBL" id="EGV62494.1"/>
    </source>
</evidence>
<dbReference type="SUPFAM" id="SSF56112">
    <property type="entry name" value="Protein kinase-like (PK-like)"/>
    <property type="match status" value="1"/>
</dbReference>
<keyword evidence="2" id="KW-0418">Kinase</keyword>
<keyword evidence="4" id="KW-1185">Reference proteome</keyword>